<dbReference type="NCBIfam" id="NF004510">
    <property type="entry name" value="PRK05851.1"/>
    <property type="match status" value="1"/>
</dbReference>
<dbReference type="GO" id="GO:0070566">
    <property type="term" value="F:adenylyltransferase activity"/>
    <property type="evidence" value="ECO:0007669"/>
    <property type="project" value="TreeGrafter"/>
</dbReference>
<evidence type="ECO:0000256" key="1">
    <source>
        <dbReference type="ARBA" id="ARBA00006432"/>
    </source>
</evidence>
<keyword evidence="3" id="KW-0436">Ligase</keyword>
<evidence type="ECO:0000259" key="2">
    <source>
        <dbReference type="Pfam" id="PF00501"/>
    </source>
</evidence>
<evidence type="ECO:0000313" key="4">
    <source>
        <dbReference type="Proteomes" id="UP000294929"/>
    </source>
</evidence>
<dbReference type="InterPro" id="IPR020845">
    <property type="entry name" value="AMP-binding_CS"/>
</dbReference>
<dbReference type="Gene3D" id="3.40.50.12780">
    <property type="entry name" value="N-terminal domain of ligase-like"/>
    <property type="match status" value="1"/>
</dbReference>
<dbReference type="Pfam" id="PF00501">
    <property type="entry name" value="AMP-binding"/>
    <property type="match status" value="1"/>
</dbReference>
<accession>A0A4R5W6S6</accession>
<dbReference type="PROSITE" id="PS00455">
    <property type="entry name" value="AMP_BINDING"/>
    <property type="match status" value="1"/>
</dbReference>
<comment type="caution">
    <text evidence="3">The sequence shown here is derived from an EMBL/GenBank/DDBJ whole genome shotgun (WGS) entry which is preliminary data.</text>
</comment>
<dbReference type="GO" id="GO:0005886">
    <property type="term" value="C:plasma membrane"/>
    <property type="evidence" value="ECO:0007669"/>
    <property type="project" value="TreeGrafter"/>
</dbReference>
<organism evidence="3 4">
    <name type="scientific">Mycolicibacterium mucogenicum</name>
    <name type="common">Mycobacterium mucogenicum</name>
    <dbReference type="NCBI Taxonomy" id="56689"/>
    <lineage>
        <taxon>Bacteria</taxon>
        <taxon>Bacillati</taxon>
        <taxon>Actinomycetota</taxon>
        <taxon>Actinomycetes</taxon>
        <taxon>Mycobacteriales</taxon>
        <taxon>Mycobacteriaceae</taxon>
        <taxon>Mycolicibacterium</taxon>
    </lineage>
</organism>
<dbReference type="SUPFAM" id="SSF56801">
    <property type="entry name" value="Acetyl-CoA synthetase-like"/>
    <property type="match status" value="1"/>
</dbReference>
<comment type="similarity">
    <text evidence="1">Belongs to the ATP-dependent AMP-binding enzyme family.</text>
</comment>
<dbReference type="PANTHER" id="PTHR22754">
    <property type="entry name" value="DISCO-INTERACTING PROTEIN 2 DIP2 -RELATED"/>
    <property type="match status" value="1"/>
</dbReference>
<reference evidence="3 4" key="1">
    <citation type="submission" date="2019-01" db="EMBL/GenBank/DDBJ databases">
        <title>High-quality-draft genome sequences of five non-tuberculosis mycobacteriaceae isolated from a nosocomial environment.</title>
        <authorList>
            <person name="Tiago I."/>
            <person name="Alarico S."/>
            <person name="Pereira S.G."/>
            <person name="Coelho C."/>
            <person name="Maranha A."/>
            <person name="Empadinhas N."/>
        </authorList>
    </citation>
    <scope>NUCLEOTIDE SEQUENCE [LARGE SCALE GENOMIC DNA]</scope>
    <source>
        <strain evidence="3 4">24AIII</strain>
    </source>
</reference>
<dbReference type="EMBL" id="SDLO01000043">
    <property type="protein sequence ID" value="TDK84459.1"/>
    <property type="molecule type" value="Genomic_DNA"/>
</dbReference>
<dbReference type="GO" id="GO:0008922">
    <property type="term" value="F:long-chain fatty acid [acyl-carrier-protein] ligase activity"/>
    <property type="evidence" value="ECO:0007669"/>
    <property type="project" value="UniProtKB-EC"/>
</dbReference>
<dbReference type="EC" id="6.2.1.20" evidence="3"/>
<dbReference type="PANTHER" id="PTHR22754:SF32">
    <property type="entry name" value="DISCO-INTERACTING PROTEIN 2"/>
    <property type="match status" value="1"/>
</dbReference>
<dbReference type="AlphaFoldDB" id="A0A4R5W6S6"/>
<feature type="domain" description="AMP-dependent synthetase/ligase" evidence="2">
    <location>
        <begin position="29"/>
        <end position="387"/>
    </location>
</feature>
<dbReference type="Gene3D" id="3.30.300.30">
    <property type="match status" value="1"/>
</dbReference>
<sequence length="525" mass="55427">MSASSLASALSEVMTRSTRDLVTLDPKTGYWQRHPWQEVHARAENVAARVDGQSRIGLVGEPTVEFLAGIYGAILAGAAVSIIPGPVRGADTATWAGATRNRFAGIGIRTVLSHGKHLELLRAGTTDADLHDVNTVAHEHRSTTFVPSRTADFGILQGTAGSTGTPRTAQIPADAALANLRGLVSRISVTDADRGHSWLPIYHDMGLAFMLTMTLGGGELWQAPTTAFSASPFNWLKWLTESRATMTAAPNMAFGLLGKYARLVSDVDLGALRFALNGGEPVDCDGTNRFATEMAKFGFDANALCPSYGLAESTCAVTVPAPGGGLRCDDVTVAIDGDNTVRRYAVLGRPIDGMEVRIAPTDVPHELAGRDVGEVQVRGTSMMAGYLGQDPIDPETWFATGDLGYLTDDGLVVCGRLKELITVAGRNIFPTEIEQVAARADGVREGAVVAVSANDAGARQGLVIAAEFKGDDESTARSQVVSLVASECGIVPADVVFLKPGSLPRTSSGKLRRLEVRRTLETVGS</sequence>
<proteinExistence type="inferred from homology"/>
<evidence type="ECO:0000313" key="3">
    <source>
        <dbReference type="EMBL" id="TDK84459.1"/>
    </source>
</evidence>
<dbReference type="Proteomes" id="UP000294929">
    <property type="component" value="Unassembled WGS sequence"/>
</dbReference>
<protein>
    <submittedName>
        <fullName evidence="3">Long-chain-fatty acid--ACP ligase MbtM</fullName>
        <ecNumber evidence="3">6.2.1.20</ecNumber>
    </submittedName>
</protein>
<gene>
    <name evidence="3" type="primary">mbtM</name>
    <name evidence="3" type="ORF">EUA03_26560</name>
</gene>
<name>A0A4R5W6S6_MYCMU</name>
<dbReference type="InterPro" id="IPR045851">
    <property type="entry name" value="AMP-bd_C_sf"/>
</dbReference>
<dbReference type="InterPro" id="IPR042099">
    <property type="entry name" value="ANL_N_sf"/>
</dbReference>
<dbReference type="GO" id="GO:0006633">
    <property type="term" value="P:fatty acid biosynthetic process"/>
    <property type="evidence" value="ECO:0007669"/>
    <property type="project" value="TreeGrafter"/>
</dbReference>
<dbReference type="InterPro" id="IPR000873">
    <property type="entry name" value="AMP-dep_synth/lig_dom"/>
</dbReference>